<dbReference type="PANTHER" id="PTHR34605:SF4">
    <property type="entry name" value="DNA ADENINE METHYLTRANSFERASE"/>
    <property type="match status" value="1"/>
</dbReference>
<dbReference type="EMBL" id="JACHIP010000043">
    <property type="protein sequence ID" value="MBB5061438.1"/>
    <property type="molecule type" value="Genomic_DNA"/>
</dbReference>
<dbReference type="InterPro" id="IPR011010">
    <property type="entry name" value="DNA_brk_join_enz"/>
</dbReference>
<feature type="domain" description="Tyr recombinase" evidence="5">
    <location>
        <begin position="174"/>
        <end position="373"/>
    </location>
</feature>
<dbReference type="SUPFAM" id="SSF47823">
    <property type="entry name" value="lambda integrase-like, N-terminal domain"/>
    <property type="match status" value="1"/>
</dbReference>
<evidence type="ECO:0000256" key="1">
    <source>
        <dbReference type="ARBA" id="ARBA00022908"/>
    </source>
</evidence>
<dbReference type="GO" id="GO:0006310">
    <property type="term" value="P:DNA recombination"/>
    <property type="evidence" value="ECO:0007669"/>
    <property type="project" value="UniProtKB-KW"/>
</dbReference>
<name>A0A7W7ZKK6_9BACT</name>
<keyword evidence="3" id="KW-0233">DNA recombination</keyword>
<evidence type="ECO:0000259" key="5">
    <source>
        <dbReference type="PROSITE" id="PS51898"/>
    </source>
</evidence>
<gene>
    <name evidence="7" type="ORF">HDF16_006174</name>
</gene>
<sequence length="377" mass="41485">MTPVHLQTYTAAFRAKSLKDPGEVQPLKIGKPSNDVNDSLVDRLEHSSVLNALSLEPSGSSAAIELRRAALESEIAELRTHSLSANSQRGYAADWRNFSDWCALEGREALPASAETASLYMVDRSARLQNASLTRAIAAISRQHREAGFQSPTREGSFRQLLAGIRRKNRAPQEAKQALLVQDLFEILRQIPGLGKSEAVEHRDRALLVIGFCGALRRSELVNLDAEDIRSAPEGIILTLRWSKTDQSADGVEIGIPKGRKPATCPVTLLRAWIEYAKINTGPIFRPVQQNGKILDRRLTDTSVALIVKRHVGHAGFAAEDFSGHSLRAGLATSAAEAGQNEREIMKQTRHKSEKMVRRYIRKGSLFQGNVVGELGF</sequence>
<dbReference type="InterPro" id="IPR010998">
    <property type="entry name" value="Integrase_recombinase_N"/>
</dbReference>
<reference evidence="7 8" key="1">
    <citation type="submission" date="2020-08" db="EMBL/GenBank/DDBJ databases">
        <title>Genomic Encyclopedia of Type Strains, Phase IV (KMG-V): Genome sequencing to study the core and pangenomes of soil and plant-associated prokaryotes.</title>
        <authorList>
            <person name="Whitman W."/>
        </authorList>
    </citation>
    <scope>NUCLEOTIDE SEQUENCE [LARGE SCALE GENOMIC DNA]</scope>
    <source>
        <strain evidence="7 8">M8UP14</strain>
    </source>
</reference>
<dbReference type="GO" id="GO:0015074">
    <property type="term" value="P:DNA integration"/>
    <property type="evidence" value="ECO:0007669"/>
    <property type="project" value="UniProtKB-KW"/>
</dbReference>
<keyword evidence="2 4" id="KW-0238">DNA-binding</keyword>
<dbReference type="GO" id="GO:0003677">
    <property type="term" value="F:DNA binding"/>
    <property type="evidence" value="ECO:0007669"/>
    <property type="project" value="UniProtKB-UniRule"/>
</dbReference>
<organism evidence="7 8">
    <name type="scientific">Granulicella aggregans</name>
    <dbReference type="NCBI Taxonomy" id="474949"/>
    <lineage>
        <taxon>Bacteria</taxon>
        <taxon>Pseudomonadati</taxon>
        <taxon>Acidobacteriota</taxon>
        <taxon>Terriglobia</taxon>
        <taxon>Terriglobales</taxon>
        <taxon>Acidobacteriaceae</taxon>
        <taxon>Granulicella</taxon>
    </lineage>
</organism>
<evidence type="ECO:0000313" key="8">
    <source>
        <dbReference type="Proteomes" id="UP000540989"/>
    </source>
</evidence>
<dbReference type="SUPFAM" id="SSF56349">
    <property type="entry name" value="DNA breaking-rejoining enzymes"/>
    <property type="match status" value="1"/>
</dbReference>
<dbReference type="PROSITE" id="PS51900">
    <property type="entry name" value="CB"/>
    <property type="match status" value="1"/>
</dbReference>
<dbReference type="Proteomes" id="UP000540989">
    <property type="component" value="Unassembled WGS sequence"/>
</dbReference>
<evidence type="ECO:0000313" key="7">
    <source>
        <dbReference type="EMBL" id="MBB5061438.1"/>
    </source>
</evidence>
<dbReference type="PROSITE" id="PS51898">
    <property type="entry name" value="TYR_RECOMBINASE"/>
    <property type="match status" value="1"/>
</dbReference>
<dbReference type="Pfam" id="PF00589">
    <property type="entry name" value="Phage_integrase"/>
    <property type="match status" value="1"/>
</dbReference>
<dbReference type="Gene3D" id="1.10.150.130">
    <property type="match status" value="1"/>
</dbReference>
<dbReference type="InterPro" id="IPR013762">
    <property type="entry name" value="Integrase-like_cat_sf"/>
</dbReference>
<dbReference type="InterPro" id="IPR052925">
    <property type="entry name" value="Phage_Integrase-like_Recomb"/>
</dbReference>
<dbReference type="AlphaFoldDB" id="A0A7W7ZKK6"/>
<dbReference type="InterPro" id="IPR002104">
    <property type="entry name" value="Integrase_catalytic"/>
</dbReference>
<proteinExistence type="predicted"/>
<protein>
    <submittedName>
        <fullName evidence="7">Integrase</fullName>
    </submittedName>
</protein>
<dbReference type="PANTHER" id="PTHR34605">
    <property type="entry name" value="PHAGE_INTEGRASE DOMAIN-CONTAINING PROTEIN"/>
    <property type="match status" value="1"/>
</dbReference>
<dbReference type="RefSeq" id="WP_184224327.1">
    <property type="nucleotide sequence ID" value="NZ_JACHIP010000043.1"/>
</dbReference>
<dbReference type="InterPro" id="IPR044068">
    <property type="entry name" value="CB"/>
</dbReference>
<evidence type="ECO:0000256" key="4">
    <source>
        <dbReference type="PROSITE-ProRule" id="PRU01248"/>
    </source>
</evidence>
<keyword evidence="1" id="KW-0229">DNA integration</keyword>
<evidence type="ECO:0000256" key="2">
    <source>
        <dbReference type="ARBA" id="ARBA00023125"/>
    </source>
</evidence>
<evidence type="ECO:0000259" key="6">
    <source>
        <dbReference type="PROSITE" id="PS51900"/>
    </source>
</evidence>
<dbReference type="CDD" id="cd00799">
    <property type="entry name" value="INT_Cre_C"/>
    <property type="match status" value="1"/>
</dbReference>
<evidence type="ECO:0000256" key="3">
    <source>
        <dbReference type="ARBA" id="ARBA00023172"/>
    </source>
</evidence>
<comment type="caution">
    <text evidence="7">The sequence shown here is derived from an EMBL/GenBank/DDBJ whole genome shotgun (WGS) entry which is preliminary data.</text>
</comment>
<feature type="domain" description="Core-binding (CB)" evidence="6">
    <location>
        <begin position="58"/>
        <end position="148"/>
    </location>
</feature>
<keyword evidence="8" id="KW-1185">Reference proteome</keyword>
<accession>A0A7W7ZKK6</accession>
<dbReference type="Gene3D" id="1.10.443.10">
    <property type="entry name" value="Intergrase catalytic core"/>
    <property type="match status" value="1"/>
</dbReference>